<evidence type="ECO:0000313" key="1">
    <source>
        <dbReference type="EMBL" id="MQL85980.1"/>
    </source>
</evidence>
<comment type="caution">
    <text evidence="1">The sequence shown here is derived from an EMBL/GenBank/DDBJ whole genome shotgun (WGS) entry which is preliminary data.</text>
</comment>
<protein>
    <submittedName>
        <fullName evidence="1">Uncharacterized protein</fullName>
    </submittedName>
</protein>
<reference evidence="1" key="1">
    <citation type="submission" date="2017-07" db="EMBL/GenBank/DDBJ databases">
        <title>Taro Niue Genome Assembly and Annotation.</title>
        <authorList>
            <person name="Atibalentja N."/>
            <person name="Keating K."/>
            <person name="Fields C.J."/>
        </authorList>
    </citation>
    <scope>NUCLEOTIDE SEQUENCE</scope>
    <source>
        <strain evidence="1">Niue_2</strain>
        <tissue evidence="1">Leaf</tissue>
    </source>
</reference>
<dbReference type="Proteomes" id="UP000652761">
    <property type="component" value="Unassembled WGS sequence"/>
</dbReference>
<sequence>MHLMMSKILFCPSISCTGRKNNSVTELVIAGLMV</sequence>
<accession>A0A843UWF1</accession>
<gene>
    <name evidence="1" type="ORF">Taro_018505</name>
</gene>
<dbReference type="EMBL" id="NMUH01000862">
    <property type="protein sequence ID" value="MQL85980.1"/>
    <property type="molecule type" value="Genomic_DNA"/>
</dbReference>
<evidence type="ECO:0000313" key="2">
    <source>
        <dbReference type="Proteomes" id="UP000652761"/>
    </source>
</evidence>
<organism evidence="1 2">
    <name type="scientific">Colocasia esculenta</name>
    <name type="common">Wild taro</name>
    <name type="synonym">Arum esculentum</name>
    <dbReference type="NCBI Taxonomy" id="4460"/>
    <lineage>
        <taxon>Eukaryota</taxon>
        <taxon>Viridiplantae</taxon>
        <taxon>Streptophyta</taxon>
        <taxon>Embryophyta</taxon>
        <taxon>Tracheophyta</taxon>
        <taxon>Spermatophyta</taxon>
        <taxon>Magnoliopsida</taxon>
        <taxon>Liliopsida</taxon>
        <taxon>Araceae</taxon>
        <taxon>Aroideae</taxon>
        <taxon>Colocasieae</taxon>
        <taxon>Colocasia</taxon>
    </lineage>
</organism>
<name>A0A843UWF1_COLES</name>
<proteinExistence type="predicted"/>
<dbReference type="AlphaFoldDB" id="A0A843UWF1"/>
<keyword evidence="2" id="KW-1185">Reference proteome</keyword>